<dbReference type="Proteomes" id="UP000267029">
    <property type="component" value="Unassembled WGS sequence"/>
</dbReference>
<keyword evidence="2" id="KW-0963">Cytoplasm</keyword>
<reference evidence="6 7" key="2">
    <citation type="submission" date="2018-10" db="EMBL/GenBank/DDBJ databases">
        <authorList>
            <consortium name="Pathogen Informatics"/>
        </authorList>
    </citation>
    <scope>NUCLEOTIDE SEQUENCE [LARGE SCALE GENOMIC DNA]</scope>
</reference>
<dbReference type="GO" id="GO:0001534">
    <property type="term" value="C:radial spoke"/>
    <property type="evidence" value="ECO:0007669"/>
    <property type="project" value="InterPro"/>
</dbReference>
<dbReference type="STRING" id="53468.A0A0R3UEL8"/>
<dbReference type="Pfam" id="PF04712">
    <property type="entry name" value="Radial_spoke"/>
    <property type="match status" value="2"/>
</dbReference>
<evidence type="ECO:0000256" key="1">
    <source>
        <dbReference type="ARBA" id="ARBA00004430"/>
    </source>
</evidence>
<gene>
    <name evidence="6" type="ORF">MCOS_LOCUS5466</name>
</gene>
<evidence type="ECO:0000256" key="5">
    <source>
        <dbReference type="ARBA" id="ARBA00023273"/>
    </source>
</evidence>
<organism evidence="8">
    <name type="scientific">Mesocestoides corti</name>
    <name type="common">Flatworm</name>
    <dbReference type="NCBI Taxonomy" id="53468"/>
    <lineage>
        <taxon>Eukaryota</taxon>
        <taxon>Metazoa</taxon>
        <taxon>Spiralia</taxon>
        <taxon>Lophotrochozoa</taxon>
        <taxon>Platyhelminthes</taxon>
        <taxon>Cestoda</taxon>
        <taxon>Eucestoda</taxon>
        <taxon>Cyclophyllidea</taxon>
        <taxon>Mesocestoididae</taxon>
        <taxon>Mesocestoides</taxon>
    </lineage>
</organism>
<accession>A0A0R3UEL8</accession>
<dbReference type="WBParaSite" id="MCOS_0000546501-mRNA-1">
    <property type="protein sequence ID" value="MCOS_0000546501-mRNA-1"/>
    <property type="gene ID" value="MCOS_0000546501"/>
</dbReference>
<reference evidence="8" key="1">
    <citation type="submission" date="2017-02" db="UniProtKB">
        <authorList>
            <consortium name="WormBaseParasite"/>
        </authorList>
    </citation>
    <scope>IDENTIFICATION</scope>
</reference>
<evidence type="ECO:0000313" key="6">
    <source>
        <dbReference type="EMBL" id="VDD79463.1"/>
    </source>
</evidence>
<dbReference type="GO" id="GO:0060294">
    <property type="term" value="P:cilium movement involved in cell motility"/>
    <property type="evidence" value="ECO:0007669"/>
    <property type="project" value="InterPro"/>
</dbReference>
<keyword evidence="7" id="KW-1185">Reference proteome</keyword>
<comment type="subcellular location">
    <subcellularLocation>
        <location evidence="1">Cytoplasm</location>
        <location evidence="1">Cytoskeleton</location>
        <location evidence="1">Cilium axoneme</location>
    </subcellularLocation>
</comment>
<dbReference type="AlphaFoldDB" id="A0A0R3UEL8"/>
<dbReference type="PANTHER" id="PTHR13159:SF0">
    <property type="entry name" value="RADIAL SPOKE HEAD 6 HOMOLOG A"/>
    <property type="match status" value="1"/>
</dbReference>
<protein>
    <submittedName>
        <fullName evidence="8">Radial spoke head protein 4 A</fullName>
    </submittedName>
</protein>
<dbReference type="PANTHER" id="PTHR13159">
    <property type="entry name" value="RADIAL SPOKEHEAD-RELATED"/>
    <property type="match status" value="1"/>
</dbReference>
<dbReference type="GO" id="GO:0035082">
    <property type="term" value="P:axoneme assembly"/>
    <property type="evidence" value="ECO:0007669"/>
    <property type="project" value="TreeGrafter"/>
</dbReference>
<dbReference type="EMBL" id="UXSR01005196">
    <property type="protein sequence ID" value="VDD79463.1"/>
    <property type="molecule type" value="Genomic_DNA"/>
</dbReference>
<evidence type="ECO:0000256" key="2">
    <source>
        <dbReference type="ARBA" id="ARBA00022490"/>
    </source>
</evidence>
<keyword evidence="3" id="KW-0969">Cilium</keyword>
<dbReference type="InterPro" id="IPR006802">
    <property type="entry name" value="Radial_spoke"/>
</dbReference>
<evidence type="ECO:0000256" key="4">
    <source>
        <dbReference type="ARBA" id="ARBA00023212"/>
    </source>
</evidence>
<proteinExistence type="predicted"/>
<dbReference type="OrthoDB" id="272202at2759"/>
<evidence type="ECO:0000313" key="7">
    <source>
        <dbReference type="Proteomes" id="UP000267029"/>
    </source>
</evidence>
<keyword evidence="4" id="KW-0206">Cytoskeleton</keyword>
<sequence length="219" mass="24864">KLFNDADFDQDSSAVQDIYKIANVIRTTGEGVGSDEYVKLNLSLRDVMSDYSIENVRFWGKIFGLKSNYYIFECEPHDLDAFSDIELPGTVDDTEEVHTEVVHEDARGLEHVLTPCGSILLKQIHNFFTGNLEAAVTSYPQFPGTEANYLRAQIARISAGTQLAPEGYYRHRVEEEDDAKGLTECEENEDYTEKPVSEMTPENWVHKTAYILPQGRVTW</sequence>
<name>A0A0R3UEL8_MESCO</name>
<evidence type="ECO:0000256" key="3">
    <source>
        <dbReference type="ARBA" id="ARBA00023069"/>
    </source>
</evidence>
<evidence type="ECO:0000313" key="8">
    <source>
        <dbReference type="WBParaSite" id="MCOS_0000546501-mRNA-1"/>
    </source>
</evidence>
<keyword evidence="5" id="KW-0966">Cell projection</keyword>